<proteinExistence type="predicted"/>
<keyword evidence="2" id="KW-1185">Reference proteome</keyword>
<dbReference type="EMBL" id="JACASE010000003">
    <property type="protein sequence ID" value="KAF6485226.1"/>
    <property type="molecule type" value="Genomic_DNA"/>
</dbReference>
<protein>
    <submittedName>
        <fullName evidence="1">Uncharacterized protein</fullName>
    </submittedName>
</protein>
<name>A0A7J8IKQ7_ROUAE</name>
<comment type="caution">
    <text evidence="1">The sequence shown here is derived from an EMBL/GenBank/DDBJ whole genome shotgun (WGS) entry which is preliminary data.</text>
</comment>
<sequence length="159" mass="16858">MPGGPLPWPGLVPSLGGGAVRKRPHVCRAQCTCRARAAWRRRRENLPEVPEQTRTVPYHPPALPHRGQRGPWSVACDLRGLKASGHLSAFLWGDSCPRAEPGQGDVNGQVSSGPLCGKPCCRPLGSRSRRTDRAGLAGVSACTEPLRDTVAAVAAMAAE</sequence>
<evidence type="ECO:0000313" key="1">
    <source>
        <dbReference type="EMBL" id="KAF6485226.1"/>
    </source>
</evidence>
<reference evidence="1 2" key="1">
    <citation type="journal article" date="2020" name="Nature">
        <title>Six reference-quality genomes reveal evolution of bat adaptations.</title>
        <authorList>
            <person name="Jebb D."/>
            <person name="Huang Z."/>
            <person name="Pippel M."/>
            <person name="Hughes G.M."/>
            <person name="Lavrichenko K."/>
            <person name="Devanna P."/>
            <person name="Winkler S."/>
            <person name="Jermiin L.S."/>
            <person name="Skirmuntt E.C."/>
            <person name="Katzourakis A."/>
            <person name="Burkitt-Gray L."/>
            <person name="Ray D.A."/>
            <person name="Sullivan K.A.M."/>
            <person name="Roscito J.G."/>
            <person name="Kirilenko B.M."/>
            <person name="Davalos L.M."/>
            <person name="Corthals A.P."/>
            <person name="Power M.L."/>
            <person name="Jones G."/>
            <person name="Ransome R.D."/>
            <person name="Dechmann D.K.N."/>
            <person name="Locatelli A.G."/>
            <person name="Puechmaille S.J."/>
            <person name="Fedrigo O."/>
            <person name="Jarvis E.D."/>
            <person name="Hiller M."/>
            <person name="Vernes S.C."/>
            <person name="Myers E.W."/>
            <person name="Teeling E.C."/>
        </authorList>
    </citation>
    <scope>NUCLEOTIDE SEQUENCE [LARGE SCALE GENOMIC DNA]</scope>
    <source>
        <strain evidence="1">MRouAeg1</strain>
        <tissue evidence="1">Muscle</tissue>
    </source>
</reference>
<accession>A0A7J8IKQ7</accession>
<evidence type="ECO:0000313" key="2">
    <source>
        <dbReference type="Proteomes" id="UP000593571"/>
    </source>
</evidence>
<organism evidence="1 2">
    <name type="scientific">Rousettus aegyptiacus</name>
    <name type="common">Egyptian fruit bat</name>
    <name type="synonym">Pteropus aegyptiacus</name>
    <dbReference type="NCBI Taxonomy" id="9407"/>
    <lineage>
        <taxon>Eukaryota</taxon>
        <taxon>Metazoa</taxon>
        <taxon>Chordata</taxon>
        <taxon>Craniata</taxon>
        <taxon>Vertebrata</taxon>
        <taxon>Euteleostomi</taxon>
        <taxon>Mammalia</taxon>
        <taxon>Eutheria</taxon>
        <taxon>Laurasiatheria</taxon>
        <taxon>Chiroptera</taxon>
        <taxon>Yinpterochiroptera</taxon>
        <taxon>Pteropodoidea</taxon>
        <taxon>Pteropodidae</taxon>
        <taxon>Rousettinae</taxon>
        <taxon>Rousettus</taxon>
    </lineage>
</organism>
<dbReference type="Proteomes" id="UP000593571">
    <property type="component" value="Unassembled WGS sequence"/>
</dbReference>
<dbReference type="AlphaFoldDB" id="A0A7J8IKQ7"/>
<gene>
    <name evidence="1" type="ORF">HJG63_010483</name>
</gene>